<gene>
    <name evidence="1" type="ORF">D1164_13895</name>
</gene>
<organism evidence="1 2">
    <name type="scientific">Mariniphaga sediminis</name>
    <dbReference type="NCBI Taxonomy" id="1628158"/>
    <lineage>
        <taxon>Bacteria</taxon>
        <taxon>Pseudomonadati</taxon>
        <taxon>Bacteroidota</taxon>
        <taxon>Bacteroidia</taxon>
        <taxon>Marinilabiliales</taxon>
        <taxon>Prolixibacteraceae</taxon>
        <taxon>Mariniphaga</taxon>
    </lineage>
</organism>
<protein>
    <recommendedName>
        <fullName evidence="3">Neutral/alkaline non-lysosomal ceramidase N-terminal domain-containing protein</fullName>
    </recommendedName>
</protein>
<evidence type="ECO:0008006" key="3">
    <source>
        <dbReference type="Google" id="ProtNLM"/>
    </source>
</evidence>
<keyword evidence="2" id="KW-1185">Reference proteome</keyword>
<sequence>MFTIPVFTISLLSVNIKAYADTLYVGTSTVDITPELPVALDGQMHLRIAREVGTPLEANIAVLESRHKNKLIETTVFVSCDLVVIPSEMLYQVKYEVHKLLPGFNTDKIVMNAIHTHTAPVVRANVYPIPEKDVTQIEDYYSFFAKKIGRAIKQAWDSRKPGNVTWGLSQAKVGYNRRAVYADNSAKMYGKTNIPEFRGIEGYEDQNVNSLFFWDKQGELIAVGIAVACPAQEVEERYEINADYWHPVRLSLRKRFNSRLCVLGWIGAAGDQSPHLMYGKAGEERMRNLRHLSRLDEIARRIVFAVEDTYEVVKTDRHNDIQLIHETKDMSLPMRLITKTEYKASQKEIKKLEAQINADPKAKDRLFRKLNSFEGDVIRRYEQQKIQLAPMYNAKIHVIRIGDIVICTNPFELFTDYSIAIQARSKAVQTFVVQLAGPGTYLPTEKAVKGGHYSAIAQSNLVGPEGGQLLVDQTVELINKLWNVSYNQKVN</sequence>
<dbReference type="AlphaFoldDB" id="A0A399D232"/>
<proteinExistence type="predicted"/>
<dbReference type="OrthoDB" id="622735at2"/>
<name>A0A399D232_9BACT</name>
<accession>A0A399D232</accession>
<dbReference type="Proteomes" id="UP000266441">
    <property type="component" value="Unassembled WGS sequence"/>
</dbReference>
<evidence type="ECO:0000313" key="1">
    <source>
        <dbReference type="EMBL" id="RIH64741.1"/>
    </source>
</evidence>
<comment type="caution">
    <text evidence="1">The sequence shown here is derived from an EMBL/GenBank/DDBJ whole genome shotgun (WGS) entry which is preliminary data.</text>
</comment>
<evidence type="ECO:0000313" key="2">
    <source>
        <dbReference type="Proteomes" id="UP000266441"/>
    </source>
</evidence>
<reference evidence="1 2" key="1">
    <citation type="journal article" date="2015" name="Int. J. Syst. Evol. Microbiol.">
        <title>Mariniphaga sediminis sp. nov., isolated from coastal sediment.</title>
        <authorList>
            <person name="Wang F.Q."/>
            <person name="Shen Q.Y."/>
            <person name="Chen G.J."/>
            <person name="Du Z.J."/>
        </authorList>
    </citation>
    <scope>NUCLEOTIDE SEQUENCE [LARGE SCALE GENOMIC DNA]</scope>
    <source>
        <strain evidence="1 2">SY21</strain>
    </source>
</reference>
<dbReference type="EMBL" id="QWET01000009">
    <property type="protein sequence ID" value="RIH64741.1"/>
    <property type="molecule type" value="Genomic_DNA"/>
</dbReference>